<keyword evidence="5" id="KW-0808">Transferase</keyword>
<dbReference type="RefSeq" id="WP_300955358.1">
    <property type="nucleotide sequence ID" value="NZ_JAUHJQ010000162.1"/>
</dbReference>
<evidence type="ECO:0000256" key="3">
    <source>
        <dbReference type="ARBA" id="ARBA00050776"/>
    </source>
</evidence>
<reference evidence="5" key="1">
    <citation type="submission" date="2023-06" db="EMBL/GenBank/DDBJ databases">
        <title>Draft genome sequence of Nocardioides sp. SOB77.</title>
        <authorList>
            <person name="Zhang G."/>
        </authorList>
    </citation>
    <scope>NUCLEOTIDE SEQUENCE</scope>
    <source>
        <strain evidence="5">SOB77</strain>
    </source>
</reference>
<comment type="caution">
    <text evidence="5">The sequence shown here is derived from an EMBL/GenBank/DDBJ whole genome shotgun (WGS) entry which is preliminary data.</text>
</comment>
<name>A0ABT8FMS9_9ACTN</name>
<dbReference type="Gene3D" id="3.40.640.10">
    <property type="entry name" value="Type I PLP-dependent aspartate aminotransferase-like (Major domain)"/>
    <property type="match status" value="1"/>
</dbReference>
<dbReference type="Pfam" id="PF00266">
    <property type="entry name" value="Aminotran_5"/>
    <property type="match status" value="1"/>
</dbReference>
<dbReference type="InterPro" id="IPR000192">
    <property type="entry name" value="Aminotrans_V_dom"/>
</dbReference>
<keyword evidence="6" id="KW-1185">Reference proteome</keyword>
<feature type="domain" description="Aminotransferase class V" evidence="4">
    <location>
        <begin position="2"/>
        <end position="64"/>
    </location>
</feature>
<dbReference type="PANTHER" id="PTHR11601:SF34">
    <property type="entry name" value="CYSTEINE DESULFURASE"/>
    <property type="match status" value="1"/>
</dbReference>
<dbReference type="SUPFAM" id="SSF53383">
    <property type="entry name" value="PLP-dependent transferases"/>
    <property type="match status" value="1"/>
</dbReference>
<evidence type="ECO:0000256" key="1">
    <source>
        <dbReference type="ARBA" id="ARBA00001933"/>
    </source>
</evidence>
<keyword evidence="5" id="KW-0032">Aminotransferase</keyword>
<accession>A0ABT8FMS9</accession>
<comment type="catalytic activity">
    <reaction evidence="3">
        <text>(sulfur carrier)-H + L-cysteine = (sulfur carrier)-SH + L-alanine</text>
        <dbReference type="Rhea" id="RHEA:43892"/>
        <dbReference type="Rhea" id="RHEA-COMP:14737"/>
        <dbReference type="Rhea" id="RHEA-COMP:14739"/>
        <dbReference type="ChEBI" id="CHEBI:29917"/>
        <dbReference type="ChEBI" id="CHEBI:35235"/>
        <dbReference type="ChEBI" id="CHEBI:57972"/>
        <dbReference type="ChEBI" id="CHEBI:64428"/>
        <dbReference type="EC" id="2.8.1.7"/>
    </reaction>
</comment>
<dbReference type="GO" id="GO:0008483">
    <property type="term" value="F:transaminase activity"/>
    <property type="evidence" value="ECO:0007669"/>
    <property type="project" value="UniProtKB-KW"/>
</dbReference>
<comment type="similarity">
    <text evidence="2">Belongs to the class-V pyridoxal-phosphate-dependent aminotransferase family. NifS/IscS subfamily.</text>
</comment>
<gene>
    <name evidence="5" type="ORF">QWY28_23690</name>
</gene>
<evidence type="ECO:0000313" key="6">
    <source>
        <dbReference type="Proteomes" id="UP001168620"/>
    </source>
</evidence>
<dbReference type="InterPro" id="IPR015421">
    <property type="entry name" value="PyrdxlP-dep_Trfase_major"/>
</dbReference>
<protein>
    <submittedName>
        <fullName evidence="5">Aminotransferase class V-fold PLP-dependent enzyme</fullName>
    </submittedName>
</protein>
<sequence>ANNEIGTINPKAEISAAVRRRAEELERTIVMHTDGVQAAGFLDLNVRRLGVDMLSLSGHKFHGP</sequence>
<dbReference type="InterPro" id="IPR015424">
    <property type="entry name" value="PyrdxlP-dep_Trfase"/>
</dbReference>
<dbReference type="Proteomes" id="UP001168620">
    <property type="component" value="Unassembled WGS sequence"/>
</dbReference>
<evidence type="ECO:0000313" key="5">
    <source>
        <dbReference type="EMBL" id="MDN4175968.1"/>
    </source>
</evidence>
<evidence type="ECO:0000259" key="4">
    <source>
        <dbReference type="Pfam" id="PF00266"/>
    </source>
</evidence>
<dbReference type="EMBL" id="JAUHJQ010000162">
    <property type="protein sequence ID" value="MDN4175968.1"/>
    <property type="molecule type" value="Genomic_DNA"/>
</dbReference>
<organism evidence="5 6">
    <name type="scientific">Nocardioides oceani</name>
    <dbReference type="NCBI Taxonomy" id="3058369"/>
    <lineage>
        <taxon>Bacteria</taxon>
        <taxon>Bacillati</taxon>
        <taxon>Actinomycetota</taxon>
        <taxon>Actinomycetes</taxon>
        <taxon>Propionibacteriales</taxon>
        <taxon>Nocardioidaceae</taxon>
        <taxon>Nocardioides</taxon>
    </lineage>
</organism>
<dbReference type="PANTHER" id="PTHR11601">
    <property type="entry name" value="CYSTEINE DESULFURYLASE FAMILY MEMBER"/>
    <property type="match status" value="1"/>
</dbReference>
<evidence type="ECO:0000256" key="2">
    <source>
        <dbReference type="ARBA" id="ARBA00006490"/>
    </source>
</evidence>
<feature type="non-terminal residue" evidence="5">
    <location>
        <position position="1"/>
    </location>
</feature>
<comment type="cofactor">
    <cofactor evidence="1">
        <name>pyridoxal 5'-phosphate</name>
        <dbReference type="ChEBI" id="CHEBI:597326"/>
    </cofactor>
</comment>
<proteinExistence type="inferred from homology"/>